<reference evidence="12" key="2">
    <citation type="submission" date="2021-08" db="EMBL/GenBank/DDBJ databases">
        <authorList>
            <person name="Tani A."/>
            <person name="Ola A."/>
            <person name="Ogura Y."/>
            <person name="Katsura K."/>
            <person name="Hayashi T."/>
        </authorList>
    </citation>
    <scope>NUCLEOTIDE SEQUENCE</scope>
    <source>
        <strain evidence="12">KCTC 52305</strain>
    </source>
</reference>
<keyword evidence="8 9" id="KW-0472">Membrane</keyword>
<feature type="region of interest" description="Disordered" evidence="10">
    <location>
        <begin position="1"/>
        <end position="34"/>
    </location>
</feature>
<keyword evidence="3 9" id="KW-0813">Transport</keyword>
<feature type="transmembrane region" description="Helical" evidence="9">
    <location>
        <begin position="975"/>
        <end position="996"/>
    </location>
</feature>
<dbReference type="Gene3D" id="3.30.2090.10">
    <property type="entry name" value="Multidrug efflux transporter AcrB TolC docking domain, DN and DC subdomains"/>
    <property type="match status" value="2"/>
</dbReference>
<evidence type="ECO:0000256" key="2">
    <source>
        <dbReference type="ARBA" id="ARBA00010942"/>
    </source>
</evidence>
<feature type="domain" description="SSD" evidence="11">
    <location>
        <begin position="405"/>
        <end position="534"/>
    </location>
</feature>
<keyword evidence="5 9" id="KW-0997">Cell inner membrane</keyword>
<comment type="similarity">
    <text evidence="2 9">Belongs to the resistance-nodulation-cell division (RND) (TC 2.A.6) family.</text>
</comment>
<evidence type="ECO:0000256" key="5">
    <source>
        <dbReference type="ARBA" id="ARBA00022519"/>
    </source>
</evidence>
<evidence type="ECO:0000313" key="13">
    <source>
        <dbReference type="Proteomes" id="UP001055167"/>
    </source>
</evidence>
<proteinExistence type="inferred from homology"/>
<dbReference type="Gene3D" id="3.30.70.1430">
    <property type="entry name" value="Multidrug efflux transporter AcrB pore domain"/>
    <property type="match status" value="2"/>
</dbReference>
<dbReference type="Gene3D" id="3.30.70.1320">
    <property type="entry name" value="Multidrug efflux transporter AcrB pore domain like"/>
    <property type="match status" value="1"/>
</dbReference>
<feature type="transmembrane region" description="Helical" evidence="9">
    <location>
        <begin position="49"/>
        <end position="70"/>
    </location>
</feature>
<evidence type="ECO:0000313" key="12">
    <source>
        <dbReference type="EMBL" id="GJD47907.1"/>
    </source>
</evidence>
<protein>
    <recommendedName>
        <fullName evidence="9">Efflux pump membrane transporter</fullName>
    </recommendedName>
</protein>
<sequence length="1100" mass="118375">MGLPHRTRPAPTDCPAVPARDGFVTDATPDPAGARGPPMRFAHFFVDRPIFATVTSIVILIIGYVSYISLPVAQYPEIVPPTVVVRASYPGANAETVAATIATPIEQEINGVDNMLYMSSLSTNDGNMQLTVTFSLGTNLDIANVLVQNRLSVAQPRLPPDVRNLGVTVRKSSPDLMMVVHVLSPDKTYDQNYLANYIYLRLRDPLLRLNGVGDITVFGGSEYALRLWLDPNKLASYQLSTTDVIAALQEQNVQVASGALGAPPAPSSQAFQLVVQTQGRFQDPSEFRRVIVKASDGRLVRISDIARVELGQKDYTTQSFLNGQPAIGIGVFQRPGTNALEAAEAVQALMRTLSKDFPPGLEYKIAYNPTEFIAESVHEVYKTLGEAIVLVVVVILVFLQSWRTALIPIVAIPVSLVGTFAAMAALGFSLNNLTLFGLVLAIGIVVDDAIVVVENVERNMSEGLSPGEAAHKTMDEVGGAVLAIALVLSAVFIPTAFIPGISGQFYRQFALTIAASTLISMFNSLTLSPALCKLLLKPHSEHHQPRFFLARFGAFAANTFNRAFDATANAYAATVRFLTGSLVPLLVMLVLYGGVIYGTLFLVRTTPTGFIPLQDQGYLLVVVQLPPGSALERTTAVVQEVSKRSLDIEGVGYTVVISGFDGATFTNTTNGAVMFLPLKPFAERLAKGRTAAAILQDVLAKTAPIQEARIIAIPPPPVRGLGNAGGFKMQVQSREGSDIARLLAVSGDLIGAANRDPALTRVFTTFGNDTPQLYLDIDRTVARMLNVPLANVFSTLQVNLGGAYVNDFNTFGRIYQVRAQADAKYRMEPQDIERLKVRSSTGALVPMGTLAGIREIAGPQIVQRYNLYYSIPVQGDSRPGISSGQSLNAMDALARKILPDGMSFEWTEIAFQEKATGNTAIYVFALGVLLVFLVLAAQYESWALPLAILLVVPTGVLAALAGVQARAQDNNILTQIGLIVLIGLAAKNAILIVEFANQIEESERRGPVAAAVEACRLRLRPILMTAFAFILGVVPLAFASGPGAEMRQALGTAVLFGMLGATVFGLFLTPVFYVVIRSMLIRLNRWRGVDDHHGRPEAAQ</sequence>
<dbReference type="InterPro" id="IPR027463">
    <property type="entry name" value="AcrB_DN_DC_subdom"/>
</dbReference>
<evidence type="ECO:0000256" key="10">
    <source>
        <dbReference type="SAM" id="MobiDB-lite"/>
    </source>
</evidence>
<feature type="transmembrane region" description="Helical" evidence="9">
    <location>
        <begin position="509"/>
        <end position="536"/>
    </location>
</feature>
<feature type="transmembrane region" description="Helical" evidence="9">
    <location>
        <begin position="944"/>
        <end position="963"/>
    </location>
</feature>
<dbReference type="Proteomes" id="UP001055167">
    <property type="component" value="Unassembled WGS sequence"/>
</dbReference>
<dbReference type="Gene3D" id="3.30.70.1440">
    <property type="entry name" value="Multidrug efflux transporter AcrB pore domain"/>
    <property type="match status" value="1"/>
</dbReference>
<dbReference type="PANTHER" id="PTHR32063">
    <property type="match status" value="1"/>
</dbReference>
<dbReference type="PANTHER" id="PTHR32063:SF11">
    <property type="entry name" value="CATION OR DRUG EFFLUX SYSTEM PROTEIN"/>
    <property type="match status" value="1"/>
</dbReference>
<evidence type="ECO:0000256" key="6">
    <source>
        <dbReference type="ARBA" id="ARBA00022692"/>
    </source>
</evidence>
<dbReference type="EMBL" id="BPQH01000002">
    <property type="protein sequence ID" value="GJD47907.1"/>
    <property type="molecule type" value="Genomic_DNA"/>
</dbReference>
<feature type="transmembrane region" description="Helical" evidence="9">
    <location>
        <begin position="1017"/>
        <end position="1038"/>
    </location>
</feature>
<reference evidence="12" key="1">
    <citation type="journal article" date="2021" name="Front. Microbiol.">
        <title>Comprehensive Comparative Genomics and Phenotyping of Methylobacterium Species.</title>
        <authorList>
            <person name="Alessa O."/>
            <person name="Ogura Y."/>
            <person name="Fujitani Y."/>
            <person name="Takami H."/>
            <person name="Hayashi T."/>
            <person name="Sahin N."/>
            <person name="Tani A."/>
        </authorList>
    </citation>
    <scope>NUCLEOTIDE SEQUENCE</scope>
    <source>
        <strain evidence="12">KCTC 52305</strain>
    </source>
</reference>
<dbReference type="SUPFAM" id="SSF82693">
    <property type="entry name" value="Multidrug efflux transporter AcrB pore domain, PN1, PN2, PC1 and PC2 subdomains"/>
    <property type="match status" value="4"/>
</dbReference>
<evidence type="ECO:0000256" key="4">
    <source>
        <dbReference type="ARBA" id="ARBA00022475"/>
    </source>
</evidence>
<feature type="transmembrane region" description="Helical" evidence="9">
    <location>
        <begin position="919"/>
        <end position="937"/>
    </location>
</feature>
<keyword evidence="7 9" id="KW-1133">Transmembrane helix</keyword>
<dbReference type="Gene3D" id="1.20.1640.10">
    <property type="entry name" value="Multidrug efflux transporter AcrB transmembrane domain"/>
    <property type="match status" value="2"/>
</dbReference>
<keyword evidence="6 9" id="KW-0812">Transmembrane</keyword>
<dbReference type="InterPro" id="IPR000731">
    <property type="entry name" value="SSD"/>
</dbReference>
<feature type="transmembrane region" description="Helical" evidence="9">
    <location>
        <begin position="1050"/>
        <end position="1076"/>
    </location>
</feature>
<dbReference type="NCBIfam" id="NF000282">
    <property type="entry name" value="RND_permease_1"/>
    <property type="match status" value="1"/>
</dbReference>
<accession>A0ABQ4QRH6</accession>
<dbReference type="SUPFAM" id="SSF82714">
    <property type="entry name" value="Multidrug efflux transporter AcrB TolC docking domain, DN and DC subdomains"/>
    <property type="match status" value="2"/>
</dbReference>
<keyword evidence="4" id="KW-1003">Cell membrane</keyword>
<organism evidence="12 13">
    <name type="scientific">Methylobacterium crusticola</name>
    <dbReference type="NCBI Taxonomy" id="1697972"/>
    <lineage>
        <taxon>Bacteria</taxon>
        <taxon>Pseudomonadati</taxon>
        <taxon>Pseudomonadota</taxon>
        <taxon>Alphaproteobacteria</taxon>
        <taxon>Hyphomicrobiales</taxon>
        <taxon>Methylobacteriaceae</taxon>
        <taxon>Methylobacterium</taxon>
    </lineage>
</organism>
<evidence type="ECO:0000256" key="8">
    <source>
        <dbReference type="ARBA" id="ARBA00023136"/>
    </source>
</evidence>
<comment type="subcellular location">
    <subcellularLocation>
        <location evidence="1 9">Cell inner membrane</location>
        <topology evidence="1 9">Multi-pass membrane protein</topology>
    </subcellularLocation>
</comment>
<gene>
    <name evidence="12" type="primary">oqxB4</name>
    <name evidence="12" type="ORF">OPKNFCMD_0619</name>
</gene>
<feature type="transmembrane region" description="Helical" evidence="9">
    <location>
        <begin position="477"/>
        <end position="497"/>
    </location>
</feature>
<dbReference type="PRINTS" id="PR00702">
    <property type="entry name" value="ACRIFLAVINRP"/>
</dbReference>
<dbReference type="NCBIfam" id="TIGR00915">
    <property type="entry name" value="2A0602"/>
    <property type="match status" value="1"/>
</dbReference>
<evidence type="ECO:0000259" key="11">
    <source>
        <dbReference type="PROSITE" id="PS50156"/>
    </source>
</evidence>
<evidence type="ECO:0000256" key="7">
    <source>
        <dbReference type="ARBA" id="ARBA00022989"/>
    </source>
</evidence>
<evidence type="ECO:0000256" key="1">
    <source>
        <dbReference type="ARBA" id="ARBA00004429"/>
    </source>
</evidence>
<comment type="caution">
    <text evidence="12">The sequence shown here is derived from an EMBL/GenBank/DDBJ whole genome shotgun (WGS) entry which is preliminary data.</text>
</comment>
<feature type="transmembrane region" description="Helical" evidence="9">
    <location>
        <begin position="406"/>
        <end position="428"/>
    </location>
</feature>
<keyword evidence="13" id="KW-1185">Reference proteome</keyword>
<evidence type="ECO:0000256" key="9">
    <source>
        <dbReference type="RuleBase" id="RU364070"/>
    </source>
</evidence>
<dbReference type="InterPro" id="IPR004764">
    <property type="entry name" value="MdtF-like"/>
</dbReference>
<name>A0ABQ4QRH6_9HYPH</name>
<evidence type="ECO:0000256" key="3">
    <source>
        <dbReference type="ARBA" id="ARBA00022448"/>
    </source>
</evidence>
<feature type="transmembrane region" description="Helical" evidence="9">
    <location>
        <begin position="380"/>
        <end position="399"/>
    </location>
</feature>
<dbReference type="PROSITE" id="PS50156">
    <property type="entry name" value="SSD"/>
    <property type="match status" value="1"/>
</dbReference>
<dbReference type="InterPro" id="IPR001036">
    <property type="entry name" value="Acrflvin-R"/>
</dbReference>
<dbReference type="Pfam" id="PF00873">
    <property type="entry name" value="ACR_tran"/>
    <property type="match status" value="1"/>
</dbReference>
<feature type="transmembrane region" description="Helical" evidence="9">
    <location>
        <begin position="582"/>
        <end position="603"/>
    </location>
</feature>
<feature type="transmembrane region" description="Helical" evidence="9">
    <location>
        <begin position="434"/>
        <end position="456"/>
    </location>
</feature>
<dbReference type="SUPFAM" id="SSF82866">
    <property type="entry name" value="Multidrug efflux transporter AcrB transmembrane domain"/>
    <property type="match status" value="2"/>
</dbReference>